<organism evidence="1">
    <name type="scientific">marine sediment metagenome</name>
    <dbReference type="NCBI Taxonomy" id="412755"/>
    <lineage>
        <taxon>unclassified sequences</taxon>
        <taxon>metagenomes</taxon>
        <taxon>ecological metagenomes</taxon>
    </lineage>
</organism>
<evidence type="ECO:0000313" key="1">
    <source>
        <dbReference type="EMBL" id="KKL12204.1"/>
    </source>
</evidence>
<dbReference type="AlphaFoldDB" id="A0A0F9ARM2"/>
<reference evidence="1" key="1">
    <citation type="journal article" date="2015" name="Nature">
        <title>Complex archaea that bridge the gap between prokaryotes and eukaryotes.</title>
        <authorList>
            <person name="Spang A."/>
            <person name="Saw J.H."/>
            <person name="Jorgensen S.L."/>
            <person name="Zaremba-Niedzwiedzka K."/>
            <person name="Martijn J."/>
            <person name="Lind A.E."/>
            <person name="van Eijk R."/>
            <person name="Schleper C."/>
            <person name="Guy L."/>
            <person name="Ettema T.J."/>
        </authorList>
    </citation>
    <scope>NUCLEOTIDE SEQUENCE</scope>
</reference>
<accession>A0A0F9ARM2</accession>
<sequence length="66" mass="7801">MNIFDNDEIDINTLDGILLKRHLVIHLDRDPGLTDLEVLNYQHYLREMCKYIDGYLNKVLNEIIAN</sequence>
<comment type="caution">
    <text evidence="1">The sequence shown here is derived from an EMBL/GenBank/DDBJ whole genome shotgun (WGS) entry which is preliminary data.</text>
</comment>
<name>A0A0F9ARM2_9ZZZZ</name>
<protein>
    <submittedName>
        <fullName evidence="1">Uncharacterized protein</fullName>
    </submittedName>
</protein>
<gene>
    <name evidence="1" type="ORF">LCGC14_2538100</name>
</gene>
<dbReference type="EMBL" id="LAZR01041354">
    <property type="protein sequence ID" value="KKL12204.1"/>
    <property type="molecule type" value="Genomic_DNA"/>
</dbReference>
<proteinExistence type="predicted"/>